<dbReference type="InParanoid" id="A0A674IVV7"/>
<dbReference type="AlphaFoldDB" id="A0A674IVV7"/>
<evidence type="ECO:0000313" key="1">
    <source>
        <dbReference type="Ensembl" id="ENSTMTP00000013636.1"/>
    </source>
</evidence>
<name>A0A674IVV7_9SAUR</name>
<reference evidence="1" key="1">
    <citation type="submission" date="2025-08" db="UniProtKB">
        <authorList>
            <consortium name="Ensembl"/>
        </authorList>
    </citation>
    <scope>IDENTIFICATION</scope>
</reference>
<protein>
    <submittedName>
        <fullName evidence="1">Uncharacterized protein</fullName>
    </submittedName>
</protein>
<evidence type="ECO:0000313" key="2">
    <source>
        <dbReference type="Proteomes" id="UP000472274"/>
    </source>
</evidence>
<dbReference type="SUPFAM" id="SSF52540">
    <property type="entry name" value="P-loop containing nucleoside triphosphate hydrolases"/>
    <property type="match status" value="1"/>
</dbReference>
<organism evidence="1 2">
    <name type="scientific">Terrapene triunguis</name>
    <name type="common">Three-toed box turtle</name>
    <dbReference type="NCBI Taxonomy" id="2587831"/>
    <lineage>
        <taxon>Eukaryota</taxon>
        <taxon>Metazoa</taxon>
        <taxon>Chordata</taxon>
        <taxon>Craniata</taxon>
        <taxon>Vertebrata</taxon>
        <taxon>Euteleostomi</taxon>
        <taxon>Archelosauria</taxon>
        <taxon>Testudinata</taxon>
        <taxon>Testudines</taxon>
        <taxon>Cryptodira</taxon>
        <taxon>Durocryptodira</taxon>
        <taxon>Testudinoidea</taxon>
        <taxon>Emydidae</taxon>
        <taxon>Terrapene</taxon>
    </lineage>
</organism>
<dbReference type="Proteomes" id="UP000472274">
    <property type="component" value="Unplaced"/>
</dbReference>
<sequence>FAELGRVLVFVGNSGVGKSSFIHLIQLILSVDLISLFSPAPSCNHHVLLPPLQVLITR</sequence>
<proteinExistence type="predicted"/>
<reference evidence="1" key="2">
    <citation type="submission" date="2025-09" db="UniProtKB">
        <authorList>
            <consortium name="Ensembl"/>
        </authorList>
    </citation>
    <scope>IDENTIFICATION</scope>
</reference>
<accession>A0A674IVV7</accession>
<dbReference type="Ensembl" id="ENSTMTT00000014109.1">
    <property type="protein sequence ID" value="ENSTMTP00000013636.1"/>
    <property type="gene ID" value="ENSTMTG00000009920.1"/>
</dbReference>
<dbReference type="InterPro" id="IPR027417">
    <property type="entry name" value="P-loop_NTPase"/>
</dbReference>
<keyword evidence="2" id="KW-1185">Reference proteome</keyword>